<feature type="coiled-coil region" evidence="1">
    <location>
        <begin position="524"/>
        <end position="562"/>
    </location>
</feature>
<organism evidence="2">
    <name type="scientific">Cladocopium goreaui</name>
    <dbReference type="NCBI Taxonomy" id="2562237"/>
    <lineage>
        <taxon>Eukaryota</taxon>
        <taxon>Sar</taxon>
        <taxon>Alveolata</taxon>
        <taxon>Dinophyceae</taxon>
        <taxon>Suessiales</taxon>
        <taxon>Symbiodiniaceae</taxon>
        <taxon>Cladocopium</taxon>
    </lineage>
</organism>
<reference evidence="2" key="1">
    <citation type="submission" date="2022-10" db="EMBL/GenBank/DDBJ databases">
        <authorList>
            <person name="Chen Y."/>
            <person name="Dougan E. K."/>
            <person name="Chan C."/>
            <person name="Rhodes N."/>
            <person name="Thang M."/>
        </authorList>
    </citation>
    <scope>NUCLEOTIDE SEQUENCE</scope>
</reference>
<feature type="coiled-coil region" evidence="1">
    <location>
        <begin position="740"/>
        <end position="820"/>
    </location>
</feature>
<name>A0A9P1FQ16_9DINO</name>
<dbReference type="Gene3D" id="1.10.287.1490">
    <property type="match status" value="1"/>
</dbReference>
<dbReference type="EMBL" id="CAMXCT020000724">
    <property type="protein sequence ID" value="CAL1135925.1"/>
    <property type="molecule type" value="Genomic_DNA"/>
</dbReference>
<dbReference type="PANTHER" id="PTHR23159:SF60">
    <property type="entry name" value="SPINDLE ASSEMBLY ABNORMAL PROTEIN 4"/>
    <property type="match status" value="1"/>
</dbReference>
<proteinExistence type="predicted"/>
<evidence type="ECO:0000313" key="4">
    <source>
        <dbReference type="EMBL" id="CAL4769862.1"/>
    </source>
</evidence>
<dbReference type="OrthoDB" id="411305at2759"/>
<comment type="caution">
    <text evidence="2">The sequence shown here is derived from an EMBL/GenBank/DDBJ whole genome shotgun (WGS) entry which is preliminary data.</text>
</comment>
<dbReference type="EMBL" id="CAMXCT030000724">
    <property type="protein sequence ID" value="CAL4769862.1"/>
    <property type="molecule type" value="Genomic_DNA"/>
</dbReference>
<keyword evidence="1" id="KW-0175">Coiled coil</keyword>
<keyword evidence="5" id="KW-1185">Reference proteome</keyword>
<evidence type="ECO:0000313" key="5">
    <source>
        <dbReference type="Proteomes" id="UP001152797"/>
    </source>
</evidence>
<dbReference type="AlphaFoldDB" id="A0A9P1FQ16"/>
<gene>
    <name evidence="2" type="ORF">C1SCF055_LOCUS10231</name>
</gene>
<accession>A0A9P1FQ16</accession>
<dbReference type="PANTHER" id="PTHR23159">
    <property type="entry name" value="CENTROSOMAL PROTEIN 2"/>
    <property type="match status" value="1"/>
</dbReference>
<reference evidence="3" key="2">
    <citation type="submission" date="2024-04" db="EMBL/GenBank/DDBJ databases">
        <authorList>
            <person name="Chen Y."/>
            <person name="Shah S."/>
            <person name="Dougan E. K."/>
            <person name="Thang M."/>
            <person name="Chan C."/>
        </authorList>
    </citation>
    <scope>NUCLEOTIDE SEQUENCE [LARGE SCALE GENOMIC DNA]</scope>
</reference>
<dbReference type="Proteomes" id="UP001152797">
    <property type="component" value="Unassembled WGS sequence"/>
</dbReference>
<evidence type="ECO:0000256" key="1">
    <source>
        <dbReference type="SAM" id="Coils"/>
    </source>
</evidence>
<protein>
    <submittedName>
        <fullName evidence="4">C-type lectin domain family 4 member F (C-type lectin superfamily member 13) (C-type lectin 13) (Kupffer cell receptor)</fullName>
    </submittedName>
</protein>
<feature type="coiled-coil region" evidence="1">
    <location>
        <begin position="632"/>
        <end position="669"/>
    </location>
</feature>
<keyword evidence="4" id="KW-0675">Receptor</keyword>
<dbReference type="SUPFAM" id="SSF58113">
    <property type="entry name" value="Apolipoprotein A-I"/>
    <property type="match status" value="1"/>
</dbReference>
<evidence type="ECO:0000313" key="2">
    <source>
        <dbReference type="EMBL" id="CAI3982550.1"/>
    </source>
</evidence>
<evidence type="ECO:0000313" key="3">
    <source>
        <dbReference type="EMBL" id="CAL1135925.1"/>
    </source>
</evidence>
<dbReference type="EMBL" id="CAMXCT010000724">
    <property type="protein sequence ID" value="CAI3982550.1"/>
    <property type="molecule type" value="Genomic_DNA"/>
</dbReference>
<sequence>MSVDYGLNGSLFLNDWQAVLLHSTDPSKVWHNVTLQFTDAICDMERQMVSVGIFPHGCKGPRYAQNYSLGTCYSQAENVVQSYNCSEGKLTETIWLLNQNETGESWRSHTSRLRKSLSGRVPCPHGPPLSEVTSVSDGKCHGSAVQNNTDSWRMQDHAETYEYALKPFQDVGAPKFMEEADERPVYSLVNNNLIDQGSPIYGDVSAVFSSKFIAGGALLSPMDTGFVETTCVEHHDFPWAPPFNCSAYSHGKVLGTMKHHNHLFLINEDFWGNASSLRSIFMRMEGAWGSHPLPGLNFLNYFEAAVLGRLELPASVRFLIGEFPTLFGTDLGERLQLWARKSGRVLVWTLGPNNQPKAARPSASAPAFNFDLMTSARSFHCNQRILDPLVLADTTAAESLDTATDTSDFQKLWAQVAETRKAGSPTNTTMARYWDEFSKILPNLKVRPLGSEDCRKQLIQGECVGVTLQGQCVCYKAAWAHGQDVCVHFAPGGVTGAGHLNDPQRAEEANELGLDIKKLRVSLQECANAAQQQIQEEVAQLSAEMQAMRESLTHEVQALRETQASDTAKLREMCDSACWRLREQSTTEMAKLREHLQMETRTLREEVSRAYATRSDLQSARAGLEASLSSCRSELTANRSDLERAKAELQSLRSELGSARKDLESQDANLGALKTEQEKHLASLEVFKGDFHSTKSELAVCRSDLAACRSDLSSFSASLSSCRSDLEALRPPLMALQSRSESHDAELSMQRKDLEALQKELWALKGDVEVSFTKANKELADLQKDLSETRIQSGDHARGLAETKQQLGDTRQELAATQRSVTAVQKDASTTQGQLTLLQQEVSCNLSGAISGLQKDTLSLQSTTGEMRQEALKAQSFAKELEKDALAMQGRVNTLQQETSETKSVTAGLRQALEELQGTVRELQKGASQSQTHISDLRKEASDAQTHLGDLKKAILEARNSTSELRRDLVKTQSHQTTEVRQEVEKTRSVAQELRKDLTLTFQLEVANVRKDGDLSAGWEVLVGSLGGIFFTWKMVGRWSDGRLKLEKDARKLKIQWIRWDLT</sequence>